<keyword evidence="9" id="KW-1133">Transmembrane helix</keyword>
<proteinExistence type="inferred from homology"/>
<sequence>MKQIKRILLRWLVVCCFMSGFNFYPAKSIEAALNPPQISGQSVVMIDRVNGQILYQKDRKQSVEAGSISKLLAVYVAYKAFREHEAWNENTYIDISDRAYELSQDYDISNVPLRQDMNYTIDELVESIAVGLANGSTLALAEFIAGDEASYVKLMEQQLDDWGIQDYELFNCTGLPRDGESGPTNRLSAEAAATIAYHLVQDFPRFTEYSKQAKSYFKPKSSDRIEMLNYNYLIPGRPEGYEGVKGLMPGFSEQDGTSLVTLSECDEFEVIIAVLGTEDIARYQDTVRLIEYANSAYRSERVIEAGQMVTQIGKVDIEGGDKADAPLQYAADLEIVMPIVDTLPRIKYQFNPDSNYFNESGSLTAPIEQGTEVGQMHICADGLTTEFIPSGASNNVSVALQETISEGGVISQFLNRLGRTISDINESIRHFFVNLFN</sequence>
<dbReference type="GO" id="GO:0009252">
    <property type="term" value="P:peptidoglycan biosynthetic process"/>
    <property type="evidence" value="ECO:0007669"/>
    <property type="project" value="UniProtKB-KW"/>
</dbReference>
<feature type="transmembrane region" description="Helical" evidence="9">
    <location>
        <begin position="7"/>
        <end position="24"/>
    </location>
</feature>
<accession>A0A2I1K1J5</accession>
<dbReference type="RefSeq" id="WP_101954163.1">
    <property type="nucleotide sequence ID" value="NZ_PKHE01000007.1"/>
</dbReference>
<reference evidence="11 12" key="1">
    <citation type="submission" date="2017-12" db="EMBL/GenBank/DDBJ databases">
        <title>Phylogenetic diversity of female urinary microbiome.</title>
        <authorList>
            <person name="Thomas-White K."/>
            <person name="Wolfe A.J."/>
        </authorList>
    </citation>
    <scope>NUCLEOTIDE SEQUENCE [LARGE SCALE GENOMIC DNA]</scope>
    <source>
        <strain evidence="11 12">UMB0898</strain>
    </source>
</reference>
<evidence type="ECO:0000313" key="12">
    <source>
        <dbReference type="Proteomes" id="UP000234384"/>
    </source>
</evidence>
<evidence type="ECO:0000256" key="3">
    <source>
        <dbReference type="ARBA" id="ARBA00022729"/>
    </source>
</evidence>
<dbReference type="InterPro" id="IPR001967">
    <property type="entry name" value="Peptidase_S11_N"/>
</dbReference>
<dbReference type="GO" id="GO:0008360">
    <property type="term" value="P:regulation of cell shape"/>
    <property type="evidence" value="ECO:0007669"/>
    <property type="project" value="UniProtKB-KW"/>
</dbReference>
<dbReference type="SUPFAM" id="SSF56601">
    <property type="entry name" value="beta-lactamase/transpeptidase-like"/>
    <property type="match status" value="1"/>
</dbReference>
<evidence type="ECO:0000256" key="1">
    <source>
        <dbReference type="ARBA" id="ARBA00003217"/>
    </source>
</evidence>
<dbReference type="GO" id="GO:0071555">
    <property type="term" value="P:cell wall organization"/>
    <property type="evidence" value="ECO:0007669"/>
    <property type="project" value="UniProtKB-KW"/>
</dbReference>
<keyword evidence="4" id="KW-0378">Hydrolase</keyword>
<protein>
    <recommendedName>
        <fullName evidence="10">Peptidase S11 D-alanyl-D-alanine carboxypeptidase A N-terminal domain-containing protein</fullName>
    </recommendedName>
</protein>
<keyword evidence="9" id="KW-0812">Transmembrane</keyword>
<dbReference type="EMBL" id="PKHE01000007">
    <property type="protein sequence ID" value="PKY89530.1"/>
    <property type="molecule type" value="Genomic_DNA"/>
</dbReference>
<dbReference type="PRINTS" id="PR00725">
    <property type="entry name" value="DADACBPTASE1"/>
</dbReference>
<feature type="domain" description="Peptidase S11 D-alanyl-D-alanine carboxypeptidase A N-terminal" evidence="10">
    <location>
        <begin position="33"/>
        <end position="277"/>
    </location>
</feature>
<dbReference type="Gene3D" id="2.60.410.10">
    <property type="entry name" value="D-Ala-D-Ala carboxypeptidase, C-terminal domain"/>
    <property type="match status" value="1"/>
</dbReference>
<name>A0A2I1K1J5_9LACT</name>
<keyword evidence="7" id="KW-0961">Cell wall biogenesis/degradation</keyword>
<evidence type="ECO:0000256" key="2">
    <source>
        <dbReference type="ARBA" id="ARBA00007164"/>
    </source>
</evidence>
<dbReference type="OrthoDB" id="9791132at2"/>
<dbReference type="InterPro" id="IPR012338">
    <property type="entry name" value="Beta-lactam/transpept-like"/>
</dbReference>
<evidence type="ECO:0000259" key="10">
    <source>
        <dbReference type="Pfam" id="PF00768"/>
    </source>
</evidence>
<dbReference type="InterPro" id="IPR015956">
    <property type="entry name" value="Peniciliin-bd_prot_C_sf"/>
</dbReference>
<keyword evidence="9" id="KW-0472">Membrane</keyword>
<organism evidence="11 12">
    <name type="scientific">Falseniella ignava</name>
    <dbReference type="NCBI Taxonomy" id="137730"/>
    <lineage>
        <taxon>Bacteria</taxon>
        <taxon>Bacillati</taxon>
        <taxon>Bacillota</taxon>
        <taxon>Bacilli</taxon>
        <taxon>Lactobacillales</taxon>
        <taxon>Aerococcaceae</taxon>
        <taxon>Falseniella</taxon>
    </lineage>
</organism>
<evidence type="ECO:0000256" key="4">
    <source>
        <dbReference type="ARBA" id="ARBA00022801"/>
    </source>
</evidence>
<evidence type="ECO:0000256" key="6">
    <source>
        <dbReference type="ARBA" id="ARBA00022984"/>
    </source>
</evidence>
<dbReference type="InterPro" id="IPR018044">
    <property type="entry name" value="Peptidase_S11"/>
</dbReference>
<evidence type="ECO:0000256" key="9">
    <source>
        <dbReference type="SAM" id="Phobius"/>
    </source>
</evidence>
<comment type="caution">
    <text evidence="11">The sequence shown here is derived from an EMBL/GenBank/DDBJ whole genome shotgun (WGS) entry which is preliminary data.</text>
</comment>
<evidence type="ECO:0000313" key="11">
    <source>
        <dbReference type="EMBL" id="PKY89530.1"/>
    </source>
</evidence>
<dbReference type="GO" id="GO:0006508">
    <property type="term" value="P:proteolysis"/>
    <property type="evidence" value="ECO:0007669"/>
    <property type="project" value="InterPro"/>
</dbReference>
<dbReference type="AlphaFoldDB" id="A0A2I1K1J5"/>
<dbReference type="GO" id="GO:0009002">
    <property type="term" value="F:serine-type D-Ala-D-Ala carboxypeptidase activity"/>
    <property type="evidence" value="ECO:0007669"/>
    <property type="project" value="InterPro"/>
</dbReference>
<dbReference type="Gene3D" id="3.40.710.10">
    <property type="entry name" value="DD-peptidase/beta-lactamase superfamily"/>
    <property type="match status" value="1"/>
</dbReference>
<keyword evidence="6" id="KW-0573">Peptidoglycan synthesis</keyword>
<dbReference type="SUPFAM" id="SSF69189">
    <property type="entry name" value="Penicillin-binding protein associated domain"/>
    <property type="match status" value="1"/>
</dbReference>
<dbReference type="InterPro" id="IPR037167">
    <property type="entry name" value="Peptidase_S11_C_sf"/>
</dbReference>
<comment type="function">
    <text evidence="1">Removes C-terminal D-alanyl residues from sugar-peptide cell wall precursors.</text>
</comment>
<comment type="similarity">
    <text evidence="2 8">Belongs to the peptidase S11 family.</text>
</comment>
<evidence type="ECO:0000256" key="5">
    <source>
        <dbReference type="ARBA" id="ARBA00022960"/>
    </source>
</evidence>
<gene>
    <name evidence="11" type="ORF">CYJ57_03980</name>
</gene>
<dbReference type="Pfam" id="PF00768">
    <property type="entry name" value="Peptidase_S11"/>
    <property type="match status" value="1"/>
</dbReference>
<evidence type="ECO:0000256" key="8">
    <source>
        <dbReference type="RuleBase" id="RU004016"/>
    </source>
</evidence>
<evidence type="ECO:0000256" key="7">
    <source>
        <dbReference type="ARBA" id="ARBA00023316"/>
    </source>
</evidence>
<keyword evidence="3" id="KW-0732">Signal</keyword>
<keyword evidence="5" id="KW-0133">Cell shape</keyword>
<dbReference type="Proteomes" id="UP000234384">
    <property type="component" value="Unassembled WGS sequence"/>
</dbReference>